<evidence type="ECO:0000256" key="1">
    <source>
        <dbReference type="SAM" id="Phobius"/>
    </source>
</evidence>
<organism evidence="2 4">
    <name type="scientific">Lactobacillus gigeriorum DSM 23908 = CRBIP 24.85</name>
    <dbReference type="NCBI Taxonomy" id="1423751"/>
    <lineage>
        <taxon>Bacteria</taxon>
        <taxon>Bacillati</taxon>
        <taxon>Bacillota</taxon>
        <taxon>Bacilli</taxon>
        <taxon>Lactobacillales</taxon>
        <taxon>Lactobacillaceae</taxon>
        <taxon>Lactobacillus</taxon>
    </lineage>
</organism>
<protein>
    <submittedName>
        <fullName evidence="2">ABC superfamily ATP binding cassette transporter</fullName>
    </submittedName>
</protein>
<keyword evidence="1" id="KW-0812">Transmembrane</keyword>
<dbReference type="OrthoDB" id="2326568at2"/>
<name>I7J2W7_9LACO</name>
<keyword evidence="1" id="KW-1133">Transmembrane helix</keyword>
<evidence type="ECO:0000313" key="2">
    <source>
        <dbReference type="EMBL" id="CCI87137.1"/>
    </source>
</evidence>
<dbReference type="STRING" id="1423751.FC38_GL001360"/>
<keyword evidence="5" id="KW-1185">Reference proteome</keyword>
<dbReference type="RefSeq" id="WP_008473275.1">
    <property type="nucleotide sequence ID" value="NZ_AYZO01000040.1"/>
</dbReference>
<feature type="transmembrane region" description="Helical" evidence="1">
    <location>
        <begin position="49"/>
        <end position="70"/>
    </location>
</feature>
<evidence type="ECO:0000313" key="4">
    <source>
        <dbReference type="Proteomes" id="UP000009326"/>
    </source>
</evidence>
<dbReference type="EMBL" id="AYZO01000040">
    <property type="protein sequence ID" value="KRN09745.1"/>
    <property type="molecule type" value="Genomic_DNA"/>
</dbReference>
<dbReference type="AlphaFoldDB" id="I7J2W7"/>
<evidence type="ECO:0000313" key="3">
    <source>
        <dbReference type="EMBL" id="KRN09745.1"/>
    </source>
</evidence>
<accession>I7J2W7</accession>
<reference evidence="3 5" key="2">
    <citation type="journal article" date="2015" name="Genome Announc.">
        <title>Expanding the biotechnology potential of lactobacilli through comparative genomics of 213 strains and associated genera.</title>
        <authorList>
            <person name="Sun Z."/>
            <person name="Harris H.M."/>
            <person name="McCann A."/>
            <person name="Guo C."/>
            <person name="Argimon S."/>
            <person name="Zhang W."/>
            <person name="Yang X."/>
            <person name="Jeffery I.B."/>
            <person name="Cooney J.C."/>
            <person name="Kagawa T.F."/>
            <person name="Liu W."/>
            <person name="Song Y."/>
            <person name="Salvetti E."/>
            <person name="Wrobel A."/>
            <person name="Rasinkangas P."/>
            <person name="Parkhill J."/>
            <person name="Rea M.C."/>
            <person name="O'Sullivan O."/>
            <person name="Ritari J."/>
            <person name="Douillard F.P."/>
            <person name="Paul Ross R."/>
            <person name="Yang R."/>
            <person name="Briner A.E."/>
            <person name="Felis G.E."/>
            <person name="de Vos W.M."/>
            <person name="Barrangou R."/>
            <person name="Klaenhammer T.R."/>
            <person name="Caufield P.W."/>
            <person name="Cui Y."/>
            <person name="Zhang H."/>
            <person name="O'Toole P.W."/>
        </authorList>
    </citation>
    <scope>NUCLEOTIDE SEQUENCE [LARGE SCALE GENOMIC DNA]</scope>
    <source>
        <strain evidence="3 5">DSM 23908</strain>
    </source>
</reference>
<dbReference type="PATRIC" id="fig|1423751.3.peg.1403"/>
<dbReference type="EMBL" id="CAKC01000054">
    <property type="protein sequence ID" value="CCI87137.1"/>
    <property type="molecule type" value="Genomic_DNA"/>
</dbReference>
<dbReference type="Proteomes" id="UP000051521">
    <property type="component" value="Unassembled WGS sequence"/>
</dbReference>
<comment type="caution">
    <text evidence="2">The sequence shown here is derived from an EMBL/GenBank/DDBJ whole genome shotgun (WGS) entry which is preliminary data.</text>
</comment>
<proteinExistence type="predicted"/>
<keyword evidence="1" id="KW-0472">Membrane</keyword>
<dbReference type="Proteomes" id="UP000009326">
    <property type="component" value="Unassembled WGS sequence"/>
</dbReference>
<feature type="transmembrane region" description="Helical" evidence="1">
    <location>
        <begin position="7"/>
        <end position="29"/>
    </location>
</feature>
<sequence>MKLSKMTVLTIICGFLTFDGLAMLFSGLVMQMTQTSNFNITNYALDANMTASGMIFVGIIMIFAFGALFINDWARLKNVHSKCVKFR</sequence>
<reference evidence="2 4" key="1">
    <citation type="submission" date="2012-06" db="EMBL/GenBank/DDBJ databases">
        <title>Draft genome sequence of Lactobacillus gigeriorum CRBIP 24.85T, isolated from chicken crop.</title>
        <authorList>
            <person name="Cousin S."/>
            <person name="Ma L."/>
            <person name="Creno S."/>
            <person name="Clermont D."/>
            <person name="Loux V."/>
            <person name="Bizet C."/>
            <person name="Bouchier C."/>
        </authorList>
    </citation>
    <scope>NUCLEOTIDE SEQUENCE [LARGE SCALE GENOMIC DNA]</scope>
    <source>
        <strain evidence="4">CRBIP 24.85T</strain>
        <strain evidence="2">Type strain: CRBIP 24.85</strain>
    </source>
</reference>
<evidence type="ECO:0000313" key="5">
    <source>
        <dbReference type="Proteomes" id="UP000051521"/>
    </source>
</evidence>
<gene>
    <name evidence="2" type="ORF">BN52_02980</name>
    <name evidence="3" type="ORF">FC38_GL001360</name>
</gene>